<evidence type="ECO:0000259" key="1">
    <source>
        <dbReference type="PROSITE" id="PS50104"/>
    </source>
</evidence>
<protein>
    <submittedName>
        <fullName evidence="2">TIR domain protein</fullName>
    </submittedName>
</protein>
<dbReference type="EMBL" id="JPGD01000005">
    <property type="protein sequence ID" value="KGB99422.1"/>
    <property type="molecule type" value="Genomic_DNA"/>
</dbReference>
<dbReference type="AlphaFoldDB" id="A0AA88Z5G1"/>
<dbReference type="PROSITE" id="PS50104">
    <property type="entry name" value="TIR"/>
    <property type="match status" value="1"/>
</dbReference>
<evidence type="ECO:0000313" key="2">
    <source>
        <dbReference type="EMBL" id="KGB99422.1"/>
    </source>
</evidence>
<dbReference type="Proteomes" id="UP000029575">
    <property type="component" value="Unassembled WGS sequence"/>
</dbReference>
<dbReference type="SMART" id="SM00255">
    <property type="entry name" value="TIR"/>
    <property type="match status" value="1"/>
</dbReference>
<dbReference type="InterPro" id="IPR035897">
    <property type="entry name" value="Toll_tir_struct_dom_sf"/>
</dbReference>
<dbReference type="GO" id="GO:0007165">
    <property type="term" value="P:signal transduction"/>
    <property type="evidence" value="ECO:0007669"/>
    <property type="project" value="InterPro"/>
</dbReference>
<accession>A0AA88Z5G1</accession>
<dbReference type="SUPFAM" id="SSF52200">
    <property type="entry name" value="Toll/Interleukin receptor TIR domain"/>
    <property type="match status" value="1"/>
</dbReference>
<sequence length="407" mass="46051">METAEVPKKFHVALSFAGEDRVYVDAVAKALQAEGVDVFYDKFEEVDLWGKDLYRHLSDVYQNRAIFTVMFVSDAYRKKLWTNHERKSAQARAFAESREYILPAFFDETVEVPGLLKTTGHIALTDRSPAALAELIIKKLRKAGVRLKQAFSYSDEAKADVDFPLKNGNKIAGLIKAMKTYNWYQQNPAVVAVLELDWGKVSADEAFVLGRNLYQCACGNENRAVAFLDKLRQELASIPIERALDLLNGMFFEVYFNAAGEFRSGKIKGRCLEKLLAIQTVKKYESAMLFIQRTLEPYRDELPFVPSTAPQEVVVELSVKRSAPPLIKALKIGGRSLLSEDKDSDSPDGRVWRLSFRGFTVKELKAQLADEWSIPLALLKIEPDREMDSKLELELPDGVSIRWPART</sequence>
<dbReference type="InterPro" id="IPR000157">
    <property type="entry name" value="TIR_dom"/>
</dbReference>
<gene>
    <name evidence="2" type="ORF">DM43_4020</name>
</gene>
<feature type="domain" description="TIR" evidence="1">
    <location>
        <begin position="8"/>
        <end position="144"/>
    </location>
</feature>
<organism evidence="2 3">
    <name type="scientific">Burkholderia cepacia</name>
    <name type="common">Pseudomonas cepacia</name>
    <dbReference type="NCBI Taxonomy" id="292"/>
    <lineage>
        <taxon>Bacteria</taxon>
        <taxon>Pseudomonadati</taxon>
        <taxon>Pseudomonadota</taxon>
        <taxon>Betaproteobacteria</taxon>
        <taxon>Burkholderiales</taxon>
        <taxon>Burkholderiaceae</taxon>
        <taxon>Burkholderia</taxon>
        <taxon>Burkholderia cepacia complex</taxon>
    </lineage>
</organism>
<dbReference type="Gene3D" id="3.40.50.10140">
    <property type="entry name" value="Toll/interleukin-1 receptor homology (TIR) domain"/>
    <property type="match status" value="1"/>
</dbReference>
<comment type="caution">
    <text evidence="2">The sequence shown here is derived from an EMBL/GenBank/DDBJ whole genome shotgun (WGS) entry which is preliminary data.</text>
</comment>
<reference evidence="2 3" key="1">
    <citation type="submission" date="2014-06" db="EMBL/GenBank/DDBJ databases">
        <authorList>
            <person name="Bishop-Lilly K.A."/>
            <person name="Broomall S.M."/>
            <person name="Chain P.S."/>
            <person name="Chertkov O."/>
            <person name="Coyne S.R."/>
            <person name="Daligault H.E."/>
            <person name="Davenport K.W."/>
            <person name="Erkkila T."/>
            <person name="Frey K.G."/>
            <person name="Gibbons H.S."/>
            <person name="Gu W."/>
            <person name="Jaissle J."/>
            <person name="Johnson S.L."/>
            <person name="Koroleva G.I."/>
            <person name="Ladner J.T."/>
            <person name="Lo C.-C."/>
            <person name="Minogue T.D."/>
            <person name="Munk C."/>
            <person name="Palacios G.F."/>
            <person name="Redden C.L."/>
            <person name="Rosenzweig C.N."/>
            <person name="Scholz M.B."/>
            <person name="Teshima H."/>
            <person name="Xu Y."/>
        </authorList>
    </citation>
    <scope>NUCLEOTIDE SEQUENCE [LARGE SCALE GENOMIC DNA]</scope>
    <source>
        <strain evidence="2 3">DWS 37UF10B-2</strain>
    </source>
</reference>
<dbReference type="Pfam" id="PF13676">
    <property type="entry name" value="TIR_2"/>
    <property type="match status" value="1"/>
</dbReference>
<proteinExistence type="predicted"/>
<dbReference type="RefSeq" id="WP_034207638.1">
    <property type="nucleotide sequence ID" value="NZ_KN150854.1"/>
</dbReference>
<evidence type="ECO:0000313" key="3">
    <source>
        <dbReference type="Proteomes" id="UP000029575"/>
    </source>
</evidence>
<name>A0AA88Z5G1_BURCE</name>